<organism evidence="1 2">
    <name type="scientific">Pseudoalteromonas viridis</name>
    <dbReference type="NCBI Taxonomy" id="339617"/>
    <lineage>
        <taxon>Bacteria</taxon>
        <taxon>Pseudomonadati</taxon>
        <taxon>Pseudomonadota</taxon>
        <taxon>Gammaproteobacteria</taxon>
        <taxon>Alteromonadales</taxon>
        <taxon>Pseudoalteromonadaceae</taxon>
        <taxon>Pseudoalteromonas</taxon>
    </lineage>
</organism>
<protein>
    <recommendedName>
        <fullName evidence="3">DUF4276 family protein</fullName>
    </recommendedName>
</protein>
<gene>
    <name evidence="1" type="ORF">J5X90_02620</name>
</gene>
<evidence type="ECO:0000313" key="2">
    <source>
        <dbReference type="Proteomes" id="UP000665025"/>
    </source>
</evidence>
<evidence type="ECO:0008006" key="3">
    <source>
        <dbReference type="Google" id="ProtNLM"/>
    </source>
</evidence>
<dbReference type="InterPro" id="IPR024508">
    <property type="entry name" value="DUF3226"/>
</dbReference>
<sequence>MILTFLYCEGPHDMAFLAKLIKEAKQAKSEINKVADLPETIKKLVSSAIDKVENESIRIDKPLQVFFPNKVFALKGEHYICLYSMGGKDRLNASLQNIKDSKLLISHKKITKVDSVRHAFVLDADYRFLENGQENEKGGIENTLKNLSTEIKKVIDDFPSFEKHASWLETDYGDIGNFIFTDSTNTEGTLEDLLETLIKDNTKPMIAHSEDFCDQVKAFDALRKAKTKDKTKIQKIKFTSITQVYHPGSSLAVGLQNDKIIDSEKIKKDKIVTEFESFIDFRLEKPAR</sequence>
<keyword evidence="2" id="KW-1185">Reference proteome</keyword>
<dbReference type="Pfam" id="PF11536">
    <property type="entry name" value="DUF3226"/>
    <property type="match status" value="1"/>
</dbReference>
<reference evidence="1 2" key="1">
    <citation type="submission" date="2021-03" db="EMBL/GenBank/DDBJ databases">
        <title>Complete Genome of Pseudoalteromonas viridis Strain BBR56, a new biocontrol bacterial candidate.</title>
        <authorList>
            <person name="Handayani D.P."/>
            <person name="Isnansetyo A."/>
            <person name="Istiqomah I."/>
            <person name="Jumina J."/>
        </authorList>
    </citation>
    <scope>NUCLEOTIDE SEQUENCE [LARGE SCALE GENOMIC DNA]</scope>
    <source>
        <strain evidence="1 2">BBR56</strain>
    </source>
</reference>
<name>A0ABX7V8H7_9GAMM</name>
<proteinExistence type="predicted"/>
<dbReference type="Proteomes" id="UP000665025">
    <property type="component" value="Chromosome 1"/>
</dbReference>
<accession>A0ABX7V8H7</accession>
<evidence type="ECO:0000313" key="1">
    <source>
        <dbReference type="EMBL" id="QTL35967.1"/>
    </source>
</evidence>
<dbReference type="RefSeq" id="WP_209052686.1">
    <property type="nucleotide sequence ID" value="NZ_CP072425.1"/>
</dbReference>
<dbReference type="EMBL" id="CP072425">
    <property type="protein sequence ID" value="QTL35967.1"/>
    <property type="molecule type" value="Genomic_DNA"/>
</dbReference>